<keyword evidence="1" id="KW-1133">Transmembrane helix</keyword>
<dbReference type="EMBL" id="BSOE01000058">
    <property type="protein sequence ID" value="GLR06648.1"/>
    <property type="molecule type" value="Genomic_DNA"/>
</dbReference>
<evidence type="ECO:0000313" key="3">
    <source>
        <dbReference type="EMBL" id="GLR06648.1"/>
    </source>
</evidence>
<dbReference type="InterPro" id="IPR011642">
    <property type="entry name" value="Gate_dom"/>
</dbReference>
<accession>A0ABQ5Y6R3</accession>
<organism evidence="3 4">
    <name type="scientific">Vibrio hyugaensis</name>
    <dbReference type="NCBI Taxonomy" id="1534743"/>
    <lineage>
        <taxon>Bacteria</taxon>
        <taxon>Pseudomonadati</taxon>
        <taxon>Pseudomonadota</taxon>
        <taxon>Gammaproteobacteria</taxon>
        <taxon>Vibrionales</taxon>
        <taxon>Vibrionaceae</taxon>
        <taxon>Vibrio</taxon>
    </lineage>
</organism>
<comment type="caution">
    <text evidence="3">The sequence shown here is derived from an EMBL/GenBank/DDBJ whole genome shotgun (WGS) entry which is preliminary data.</text>
</comment>
<feature type="domain" description="Nucleoside transporter/FeoB GTPase Gate" evidence="2">
    <location>
        <begin position="96"/>
        <end position="192"/>
    </location>
</feature>
<feature type="transmembrane region" description="Helical" evidence="1">
    <location>
        <begin position="176"/>
        <end position="199"/>
    </location>
</feature>
<reference evidence="4" key="1">
    <citation type="journal article" date="2019" name="Int. J. Syst. Evol. Microbiol.">
        <title>The Global Catalogue of Microorganisms (GCM) 10K type strain sequencing project: providing services to taxonomists for standard genome sequencing and annotation.</title>
        <authorList>
            <consortium name="The Broad Institute Genomics Platform"/>
            <consortium name="The Broad Institute Genome Sequencing Center for Infectious Disease"/>
            <person name="Wu L."/>
            <person name="Ma J."/>
        </authorList>
    </citation>
    <scope>NUCLEOTIDE SEQUENCE [LARGE SCALE GENOMIC DNA]</scope>
    <source>
        <strain evidence="4">NBRC 110633</strain>
    </source>
</reference>
<protein>
    <submittedName>
        <fullName evidence="3">Membrane protein</fullName>
    </submittedName>
</protein>
<proteinExistence type="predicted"/>
<evidence type="ECO:0000256" key="1">
    <source>
        <dbReference type="SAM" id="Phobius"/>
    </source>
</evidence>
<feature type="transmembrane region" description="Helical" evidence="1">
    <location>
        <begin position="211"/>
        <end position="233"/>
    </location>
</feature>
<gene>
    <name evidence="3" type="ORF">GCM10007906_42360</name>
</gene>
<keyword evidence="1" id="KW-0812">Transmembrane</keyword>
<evidence type="ECO:0000313" key="4">
    <source>
        <dbReference type="Proteomes" id="UP001156669"/>
    </source>
</evidence>
<sequence length="256" mass="27427">MFCTTYIGEFMTSPVHAERKVTIGCYIALAFAVVFFSGLMQSNEWYGVFDFTTLNGSFGKVAYGVTEGADGTVQAATTSFRGTGGSGARDGFIFALTLIPTVMFALGMINVLEHYGALEAARKLLTPLLRPLMGIPGNSGLALIASLQSTDAGAAMTRQLKDEGHLTKRETDVFTMFQFTAGATIVNFFSSGAVLFTLTMADGSLAVTSSIGLAVVVMFAFKIVGANLFRIYLNMTEGKEDKQDQNKSENLKEETA</sequence>
<keyword evidence="4" id="KW-1185">Reference proteome</keyword>
<evidence type="ECO:0000259" key="2">
    <source>
        <dbReference type="Pfam" id="PF07670"/>
    </source>
</evidence>
<name>A0ABQ5Y6R3_9VIBR</name>
<feature type="transmembrane region" description="Helical" evidence="1">
    <location>
        <begin position="92"/>
        <end position="112"/>
    </location>
</feature>
<dbReference type="Pfam" id="PF07670">
    <property type="entry name" value="Gate"/>
    <property type="match status" value="1"/>
</dbReference>
<dbReference type="Proteomes" id="UP001156669">
    <property type="component" value="Unassembled WGS sequence"/>
</dbReference>
<keyword evidence="1" id="KW-0472">Membrane</keyword>
<feature type="transmembrane region" description="Helical" evidence="1">
    <location>
        <begin position="21"/>
        <end position="40"/>
    </location>
</feature>